<sequence length="197" mass="20682">MTQTAPSLPSTTARSKAIFLASAAALAALALTGCGALGIESKYDKSASHEFATGAEGKERKVLPSWVPDEATNLKEVVRTTGNERILRMEFGGALPASCTAIAETGKPSGAELSVGLDTEDPAAAQEIAGRVESQYQTPLLAADWWPTGQEGKTTHLCGKWWVSQEAGHLTAYTPELKGIAESILAEQAKAQRAEGK</sequence>
<accession>A0ABS4WBR5</accession>
<reference evidence="1 2" key="1">
    <citation type="submission" date="2021-03" db="EMBL/GenBank/DDBJ databases">
        <title>Sequencing the genomes of 1000 actinobacteria strains.</title>
        <authorList>
            <person name="Klenk H.-P."/>
        </authorList>
    </citation>
    <scope>NUCLEOTIDE SEQUENCE [LARGE SCALE GENOMIC DNA]</scope>
    <source>
        <strain evidence="1 2">DSM 15454</strain>
    </source>
</reference>
<name>A0ABS4WBR5_9MICC</name>
<evidence type="ECO:0000313" key="2">
    <source>
        <dbReference type="Proteomes" id="UP000766570"/>
    </source>
</evidence>
<evidence type="ECO:0000313" key="1">
    <source>
        <dbReference type="EMBL" id="MBP2373642.1"/>
    </source>
</evidence>
<proteinExistence type="predicted"/>
<protein>
    <submittedName>
        <fullName evidence="1">Chitodextrinase</fullName>
    </submittedName>
</protein>
<dbReference type="EMBL" id="JAGIOE010000001">
    <property type="protein sequence ID" value="MBP2373642.1"/>
    <property type="molecule type" value="Genomic_DNA"/>
</dbReference>
<organism evidence="1 2">
    <name type="scientific">Paeniglutamicibacter psychrophenolicus</name>
    <dbReference type="NCBI Taxonomy" id="257454"/>
    <lineage>
        <taxon>Bacteria</taxon>
        <taxon>Bacillati</taxon>
        <taxon>Actinomycetota</taxon>
        <taxon>Actinomycetes</taxon>
        <taxon>Micrococcales</taxon>
        <taxon>Micrococcaceae</taxon>
        <taxon>Paeniglutamicibacter</taxon>
    </lineage>
</organism>
<dbReference type="Proteomes" id="UP000766570">
    <property type="component" value="Unassembled WGS sequence"/>
</dbReference>
<dbReference type="RefSeq" id="WP_209906805.1">
    <property type="nucleotide sequence ID" value="NZ_BAAAMI010000011.1"/>
</dbReference>
<gene>
    <name evidence="1" type="ORF">JOF46_001554</name>
</gene>
<comment type="caution">
    <text evidence="1">The sequence shown here is derived from an EMBL/GenBank/DDBJ whole genome shotgun (WGS) entry which is preliminary data.</text>
</comment>
<keyword evidence="2" id="KW-1185">Reference proteome</keyword>